<comment type="caution">
    <text evidence="6">The sequence shown here is derived from an EMBL/GenBank/DDBJ whole genome shotgun (WGS) entry which is preliminary data.</text>
</comment>
<dbReference type="InterPro" id="IPR013328">
    <property type="entry name" value="6PGD_dom2"/>
</dbReference>
<evidence type="ECO:0000256" key="1">
    <source>
        <dbReference type="ARBA" id="ARBA00005086"/>
    </source>
</evidence>
<dbReference type="PANTHER" id="PTHR48075">
    <property type="entry name" value="3-HYDROXYACYL-COA DEHYDROGENASE FAMILY PROTEIN"/>
    <property type="match status" value="1"/>
</dbReference>
<reference evidence="6 7" key="1">
    <citation type="submission" date="2015-07" db="EMBL/GenBank/DDBJ databases">
        <authorList>
            <person name="Ju K.-S."/>
            <person name="Doroghazi J.R."/>
            <person name="Metcalf W.W."/>
        </authorList>
    </citation>
    <scope>NUCLEOTIDE SEQUENCE [LARGE SCALE GENOMIC DNA]</scope>
    <source>
        <strain evidence="6 7">NRRL B-3589</strain>
    </source>
</reference>
<sequence>MTGRKTPVGVVGAGVIGCSVAHAVARAGAPVTLYDNSPKALDSVADTLRTAERITRLRKGRAALAPVTPTSDPRRLADCEVVIENVTEDIAVKERVHRELDAVLAPESVVAVNTSAVPITRLALATAHPGRVIGAHFMNPVALIDAVEVVRTAYAEPAALERLRSFLSLIGKRSVVVADAAGFVINRCLMMFVNEAADLHAAGVAGPEEIDQLFQDCLGHRSGPLRTADLIGLDTVVRTLEVLAHYYGPARFTPAPLLRQMVDAGRLGRKSGRGFYRYTADEVGAR</sequence>
<evidence type="ECO:0000259" key="5">
    <source>
        <dbReference type="Pfam" id="PF02737"/>
    </source>
</evidence>
<dbReference type="InterPro" id="IPR036291">
    <property type="entry name" value="NAD(P)-bd_dom_sf"/>
</dbReference>
<evidence type="ECO:0008006" key="8">
    <source>
        <dbReference type="Google" id="ProtNLM"/>
    </source>
</evidence>
<comment type="pathway">
    <text evidence="1">Lipid metabolism; butanoate metabolism.</text>
</comment>
<dbReference type="Proteomes" id="UP000037020">
    <property type="component" value="Unassembled WGS sequence"/>
</dbReference>
<evidence type="ECO:0000313" key="7">
    <source>
        <dbReference type="Proteomes" id="UP000037020"/>
    </source>
</evidence>
<comment type="similarity">
    <text evidence="2">Belongs to the 3-hydroxyacyl-CoA dehydrogenase family.</text>
</comment>
<evidence type="ECO:0000313" key="6">
    <source>
        <dbReference type="EMBL" id="KOG88073.1"/>
    </source>
</evidence>
<evidence type="ECO:0000259" key="4">
    <source>
        <dbReference type="Pfam" id="PF00725"/>
    </source>
</evidence>
<feature type="domain" description="3-hydroxyacyl-CoA dehydrogenase NAD binding" evidence="5">
    <location>
        <begin position="8"/>
        <end position="179"/>
    </location>
</feature>
<name>A0ABR5J3R1_9ACTN</name>
<dbReference type="Gene3D" id="1.10.1040.10">
    <property type="entry name" value="N-(1-d-carboxylethyl)-l-norvaline Dehydrogenase, domain 2"/>
    <property type="match status" value="1"/>
</dbReference>
<dbReference type="InterPro" id="IPR006108">
    <property type="entry name" value="3HC_DH_C"/>
</dbReference>
<evidence type="ECO:0000256" key="3">
    <source>
        <dbReference type="ARBA" id="ARBA00023002"/>
    </source>
</evidence>
<accession>A0ABR5J3R1</accession>
<keyword evidence="3" id="KW-0560">Oxidoreductase</keyword>
<dbReference type="InterPro" id="IPR006176">
    <property type="entry name" value="3-OHacyl-CoA_DH_NAD-bd"/>
</dbReference>
<dbReference type="PROSITE" id="PS51257">
    <property type="entry name" value="PROKAR_LIPOPROTEIN"/>
    <property type="match status" value="1"/>
</dbReference>
<dbReference type="InterPro" id="IPR008927">
    <property type="entry name" value="6-PGluconate_DH-like_C_sf"/>
</dbReference>
<dbReference type="Pfam" id="PF00725">
    <property type="entry name" value="3HCDH"/>
    <property type="match status" value="1"/>
</dbReference>
<evidence type="ECO:0000256" key="2">
    <source>
        <dbReference type="ARBA" id="ARBA00009463"/>
    </source>
</evidence>
<dbReference type="SUPFAM" id="SSF48179">
    <property type="entry name" value="6-phosphogluconate dehydrogenase C-terminal domain-like"/>
    <property type="match status" value="1"/>
</dbReference>
<dbReference type="InterPro" id="IPR022694">
    <property type="entry name" value="3-OHacyl-CoA_DH"/>
</dbReference>
<dbReference type="Pfam" id="PF02737">
    <property type="entry name" value="3HCDH_N"/>
    <property type="match status" value="1"/>
</dbReference>
<gene>
    <name evidence="6" type="ORF">ADK38_21800</name>
</gene>
<dbReference type="PIRSF" id="PIRSF000105">
    <property type="entry name" value="HCDH"/>
    <property type="match status" value="1"/>
</dbReference>
<dbReference type="EMBL" id="LGUT01001868">
    <property type="protein sequence ID" value="KOG88073.1"/>
    <property type="molecule type" value="Genomic_DNA"/>
</dbReference>
<proteinExistence type="inferred from homology"/>
<organism evidence="6 7">
    <name type="scientific">Streptomyces varsoviensis</name>
    <dbReference type="NCBI Taxonomy" id="67373"/>
    <lineage>
        <taxon>Bacteria</taxon>
        <taxon>Bacillati</taxon>
        <taxon>Actinomycetota</taxon>
        <taxon>Actinomycetes</taxon>
        <taxon>Kitasatosporales</taxon>
        <taxon>Streptomycetaceae</taxon>
        <taxon>Streptomyces</taxon>
    </lineage>
</organism>
<feature type="domain" description="3-hydroxyacyl-CoA dehydrogenase C-terminal" evidence="4">
    <location>
        <begin position="182"/>
        <end position="278"/>
    </location>
</feature>
<dbReference type="RefSeq" id="WP_030882027.1">
    <property type="nucleotide sequence ID" value="NZ_JBIRHZ010000005.1"/>
</dbReference>
<dbReference type="Gene3D" id="3.40.50.720">
    <property type="entry name" value="NAD(P)-binding Rossmann-like Domain"/>
    <property type="match status" value="1"/>
</dbReference>
<protein>
    <recommendedName>
        <fullName evidence="8">3-hydroxybutyryl-CoA dehydrogenase</fullName>
    </recommendedName>
</protein>
<keyword evidence="7" id="KW-1185">Reference proteome</keyword>
<dbReference type="PANTHER" id="PTHR48075:SF5">
    <property type="entry name" value="3-HYDROXYBUTYRYL-COA DEHYDROGENASE"/>
    <property type="match status" value="1"/>
</dbReference>
<dbReference type="SUPFAM" id="SSF51735">
    <property type="entry name" value="NAD(P)-binding Rossmann-fold domains"/>
    <property type="match status" value="1"/>
</dbReference>